<dbReference type="Gene3D" id="2.60.120.260">
    <property type="entry name" value="Galactose-binding domain-like"/>
    <property type="match status" value="1"/>
</dbReference>
<dbReference type="InterPro" id="IPR008979">
    <property type="entry name" value="Galactose-bd-like_sf"/>
</dbReference>
<evidence type="ECO:0000256" key="8">
    <source>
        <dbReference type="SAM" id="MobiDB-lite"/>
    </source>
</evidence>
<dbReference type="GO" id="GO:0030248">
    <property type="term" value="F:cellulose binding"/>
    <property type="evidence" value="ECO:0007669"/>
    <property type="project" value="InterPro"/>
</dbReference>
<dbReference type="STRING" id="1284197.S8BUF6"/>
<dbReference type="PANTHER" id="PTHR43772:SF2">
    <property type="entry name" value="PUTATIVE (AFU_ORTHOLOGUE AFUA_2G04480)-RELATED"/>
    <property type="match status" value="1"/>
</dbReference>
<feature type="region of interest" description="Disordered" evidence="8">
    <location>
        <begin position="452"/>
        <end position="488"/>
    </location>
</feature>
<dbReference type="CDD" id="cd18618">
    <property type="entry name" value="GH43_Xsa43E-like"/>
    <property type="match status" value="1"/>
</dbReference>
<keyword evidence="2 9" id="KW-0732">Signal</keyword>
<dbReference type="EMBL" id="AQGS01000089">
    <property type="protein sequence ID" value="EPS43118.1"/>
    <property type="molecule type" value="Genomic_DNA"/>
</dbReference>
<keyword evidence="3" id="KW-0378">Hydrolase</keyword>
<accession>S8BUF6</accession>
<evidence type="ECO:0000256" key="1">
    <source>
        <dbReference type="ARBA" id="ARBA00009865"/>
    </source>
</evidence>
<feature type="site" description="Important for catalytic activity, responsible for pKa modulation of the active site Glu and correct orientation of both the proton donor and substrate" evidence="7">
    <location>
        <position position="150"/>
    </location>
</feature>
<reference evidence="12" key="2">
    <citation type="submission" date="2013-04" db="EMBL/GenBank/DDBJ databases">
        <title>Genomic mechanisms accounting for the adaptation to parasitism in nematode-trapping fungi.</title>
        <authorList>
            <person name="Ahren D.G."/>
        </authorList>
    </citation>
    <scope>NUCLEOTIDE SEQUENCE [LARGE SCALE GENOMIC DNA]</scope>
    <source>
        <strain evidence="12">CBS 200.50</strain>
    </source>
</reference>
<dbReference type="InterPro" id="IPR023296">
    <property type="entry name" value="Glyco_hydro_beta-prop_sf"/>
</dbReference>
<sequence length="635" mass="68352">MRISKISHQALWLLGLIGHHGFVTADNPIIQTIYTADPAPVVYNNRVYLFADHDEDGSTTYNMKDWRLFSSADMVNWQDHGVVMSLATFSWANANAWAGQVIARNNKFYYYAPMRHTTGSMAIGVGVSDTITGPYKDALGKPLVENNEIDPTVFIDDGGQAWLYWGNPDLYYVKLNSDMISYSGSPAKITLTTAGFGARSGNAQRPTTFEEGPWAYKRNGSYYMIFAANCCSEDIRYSIGTSPTGPWTYKGIIMPAGGKSFTNHPAIIDFQGNSYFFYHNGALPGGSGYTRSICVEKFTYNSDGSIPTIAQTTSGAPQLGTLDPYVRQEAETIAFSSGLKTEVCSEGGLNVAYIDNGDYIKVKGVAFGTGAKSLSVRVASANSGGQIEVRLGSTSGTLVGTCSVAGTGGWQTWTTVTCAISGATGTQDLFFRFTGSSGTTLFNFNWWQFSSSTGTSATSTTSTTSTTTRATTSTSSTTSTTTTSSPSGTNCSPLYGQCGGIGWTGDLFCSMMGKYIWRNPTPLFSQIFISQSLDTEAMRPSLEKATEEIQGRESSKDSRQVSVVSQTLIVPAIDPVTMLPLLERATEVTQLPIPRSVSKGLTMVVSQILIVSSLEPDTTTPVFETAIEGIISSWP</sequence>
<name>S8BUF6_DACHA</name>
<feature type="signal peptide" evidence="9">
    <location>
        <begin position="1"/>
        <end position="25"/>
    </location>
</feature>
<dbReference type="InterPro" id="IPR006710">
    <property type="entry name" value="Glyco_hydro_43"/>
</dbReference>
<keyword evidence="12" id="KW-1185">Reference proteome</keyword>
<organism evidence="11 12">
    <name type="scientific">Dactylellina haptotyla (strain CBS 200.50)</name>
    <name type="common">Nematode-trapping fungus</name>
    <name type="synonym">Monacrosporium haptotylum</name>
    <dbReference type="NCBI Taxonomy" id="1284197"/>
    <lineage>
        <taxon>Eukaryota</taxon>
        <taxon>Fungi</taxon>
        <taxon>Dikarya</taxon>
        <taxon>Ascomycota</taxon>
        <taxon>Pezizomycotina</taxon>
        <taxon>Orbiliomycetes</taxon>
        <taxon>Orbiliales</taxon>
        <taxon>Orbiliaceae</taxon>
        <taxon>Dactylellina</taxon>
    </lineage>
</organism>
<evidence type="ECO:0000313" key="11">
    <source>
        <dbReference type="EMBL" id="EPS43118.1"/>
    </source>
</evidence>
<feature type="active site" description="Proton donor" evidence="6">
    <location>
        <position position="211"/>
    </location>
</feature>
<evidence type="ECO:0000256" key="7">
    <source>
        <dbReference type="PIRSR" id="PIRSR606710-2"/>
    </source>
</evidence>
<evidence type="ECO:0000256" key="4">
    <source>
        <dbReference type="ARBA" id="ARBA00023277"/>
    </source>
</evidence>
<dbReference type="InterPro" id="IPR052176">
    <property type="entry name" value="Glycosyl_Hydrlase_43_Enz"/>
</dbReference>
<dbReference type="CDD" id="cd04084">
    <property type="entry name" value="CBM6_xylanase-like"/>
    <property type="match status" value="1"/>
</dbReference>
<dbReference type="HOGENOM" id="CLU_009397_11_2_1"/>
<evidence type="ECO:0000259" key="10">
    <source>
        <dbReference type="PROSITE" id="PS51175"/>
    </source>
</evidence>
<dbReference type="InterPro" id="IPR005084">
    <property type="entry name" value="CBM6"/>
</dbReference>
<comment type="similarity">
    <text evidence="1">Belongs to the glycosyl hydrolase 43 family.</text>
</comment>
<feature type="active site" description="Proton acceptor" evidence="6">
    <location>
        <position position="37"/>
    </location>
</feature>
<evidence type="ECO:0000256" key="9">
    <source>
        <dbReference type="SAM" id="SignalP"/>
    </source>
</evidence>
<feature type="domain" description="CBM6" evidence="10">
    <location>
        <begin position="326"/>
        <end position="450"/>
    </location>
</feature>
<dbReference type="AlphaFoldDB" id="S8BUF6"/>
<dbReference type="Pfam" id="PF03422">
    <property type="entry name" value="CBM_6"/>
    <property type="match status" value="1"/>
</dbReference>
<evidence type="ECO:0000256" key="5">
    <source>
        <dbReference type="ARBA" id="ARBA00023295"/>
    </source>
</evidence>
<dbReference type="Pfam" id="PF04616">
    <property type="entry name" value="Glyco_hydro_43"/>
    <property type="match status" value="1"/>
</dbReference>
<proteinExistence type="inferred from homology"/>
<dbReference type="GO" id="GO:0005576">
    <property type="term" value="C:extracellular region"/>
    <property type="evidence" value="ECO:0007669"/>
    <property type="project" value="InterPro"/>
</dbReference>
<dbReference type="OMA" id="FNFNWWQ"/>
<feature type="chain" id="PRO_5004549165" description="CBM6 domain-containing protein" evidence="9">
    <location>
        <begin position="26"/>
        <end position="635"/>
    </location>
</feature>
<dbReference type="eggNOG" id="ENOG502SHWK">
    <property type="taxonomic scope" value="Eukaryota"/>
</dbReference>
<dbReference type="Pfam" id="PF00734">
    <property type="entry name" value="CBM_1"/>
    <property type="match status" value="1"/>
</dbReference>
<dbReference type="PROSITE" id="PS51175">
    <property type="entry name" value="CBM6"/>
    <property type="match status" value="1"/>
</dbReference>
<dbReference type="InterPro" id="IPR000254">
    <property type="entry name" value="CBD"/>
</dbReference>
<protein>
    <recommendedName>
        <fullName evidence="10">CBM6 domain-containing protein</fullName>
    </recommendedName>
</protein>
<dbReference type="SMART" id="SM00606">
    <property type="entry name" value="CBD_IV"/>
    <property type="match status" value="1"/>
</dbReference>
<dbReference type="SUPFAM" id="SSF49785">
    <property type="entry name" value="Galactose-binding domain-like"/>
    <property type="match status" value="1"/>
</dbReference>
<dbReference type="GO" id="GO:0004553">
    <property type="term" value="F:hydrolase activity, hydrolyzing O-glycosyl compounds"/>
    <property type="evidence" value="ECO:0007669"/>
    <property type="project" value="InterPro"/>
</dbReference>
<reference evidence="11 12" key="1">
    <citation type="journal article" date="2013" name="PLoS Genet.">
        <title>Genomic mechanisms accounting for the adaptation to parasitism in nematode-trapping fungi.</title>
        <authorList>
            <person name="Meerupati T."/>
            <person name="Andersson K.M."/>
            <person name="Friman E."/>
            <person name="Kumar D."/>
            <person name="Tunlid A."/>
            <person name="Ahren D."/>
        </authorList>
    </citation>
    <scope>NUCLEOTIDE SEQUENCE [LARGE SCALE GENOMIC DNA]</scope>
    <source>
        <strain evidence="11 12">CBS 200.50</strain>
    </source>
</reference>
<dbReference type="Gene3D" id="2.115.10.20">
    <property type="entry name" value="Glycosyl hydrolase domain, family 43"/>
    <property type="match status" value="1"/>
</dbReference>
<dbReference type="InterPro" id="IPR006584">
    <property type="entry name" value="Cellulose-bd_IV"/>
</dbReference>
<dbReference type="SUPFAM" id="SSF75005">
    <property type="entry name" value="Arabinanase/levansucrase/invertase"/>
    <property type="match status" value="1"/>
</dbReference>
<evidence type="ECO:0000256" key="2">
    <source>
        <dbReference type="ARBA" id="ARBA00022729"/>
    </source>
</evidence>
<dbReference type="Proteomes" id="UP000015100">
    <property type="component" value="Unassembled WGS sequence"/>
</dbReference>
<gene>
    <name evidence="11" type="ORF">H072_2851</name>
</gene>
<keyword evidence="4" id="KW-0119">Carbohydrate metabolism</keyword>
<evidence type="ECO:0000313" key="12">
    <source>
        <dbReference type="Proteomes" id="UP000015100"/>
    </source>
</evidence>
<comment type="caution">
    <text evidence="11">The sequence shown here is derived from an EMBL/GenBank/DDBJ whole genome shotgun (WGS) entry which is preliminary data.</text>
</comment>
<dbReference type="PANTHER" id="PTHR43772">
    <property type="entry name" value="ENDO-1,4-BETA-XYLANASE"/>
    <property type="match status" value="1"/>
</dbReference>
<evidence type="ECO:0000256" key="6">
    <source>
        <dbReference type="PIRSR" id="PIRSR606710-1"/>
    </source>
</evidence>
<dbReference type="GO" id="GO:0005975">
    <property type="term" value="P:carbohydrate metabolic process"/>
    <property type="evidence" value="ECO:0007669"/>
    <property type="project" value="InterPro"/>
</dbReference>
<keyword evidence="5" id="KW-0326">Glycosidase</keyword>
<evidence type="ECO:0000256" key="3">
    <source>
        <dbReference type="ARBA" id="ARBA00022801"/>
    </source>
</evidence>
<dbReference type="OrthoDB" id="5211809at2759"/>